<name>A0A918G4I1_STRGD</name>
<gene>
    <name evidence="2" type="ORF">GCM10010238_02180</name>
</gene>
<keyword evidence="1" id="KW-1133">Transmembrane helix</keyword>
<feature type="transmembrane region" description="Helical" evidence="1">
    <location>
        <begin position="20"/>
        <end position="40"/>
    </location>
</feature>
<keyword evidence="1" id="KW-0472">Membrane</keyword>
<sequence length="229" mass="24442">MTSQRAIRPALFDRLPGRPIAAVLAAAGVLAAVLVGRGGLDTVVGCGIPQDEFASQTASDWVTNADHVVVATPTGEKETGREDFTEGSLKYAADRDVTFRAEKVLWSAGAPRHALGDGFDLVAPGWRVYRSGTRVKRTAAAAPRLETGHTYLLALRWVDGAWKVLGEGAAVPFDDHVAGRGEWCGRVLGEGDVALGERFSREDDSSLEEDVWGRNEEAVSAALRSAKKS</sequence>
<proteinExistence type="predicted"/>
<keyword evidence="3" id="KW-1185">Reference proteome</keyword>
<reference evidence="2" key="2">
    <citation type="submission" date="2020-09" db="EMBL/GenBank/DDBJ databases">
        <authorList>
            <person name="Sun Q."/>
            <person name="Ohkuma M."/>
        </authorList>
    </citation>
    <scope>NUCLEOTIDE SEQUENCE</scope>
    <source>
        <strain evidence="2">JCM 4234</strain>
    </source>
</reference>
<evidence type="ECO:0000313" key="2">
    <source>
        <dbReference type="EMBL" id="GGS17671.1"/>
    </source>
</evidence>
<evidence type="ECO:0000256" key="1">
    <source>
        <dbReference type="SAM" id="Phobius"/>
    </source>
</evidence>
<dbReference type="Proteomes" id="UP000653493">
    <property type="component" value="Unassembled WGS sequence"/>
</dbReference>
<keyword evidence="1" id="KW-0812">Transmembrane</keyword>
<protein>
    <submittedName>
        <fullName evidence="2">Uncharacterized protein</fullName>
    </submittedName>
</protein>
<evidence type="ECO:0000313" key="3">
    <source>
        <dbReference type="Proteomes" id="UP000653493"/>
    </source>
</evidence>
<accession>A0A918G4I1</accession>
<reference evidence="2" key="1">
    <citation type="journal article" date="2014" name="Int. J. Syst. Evol. Microbiol.">
        <title>Complete genome sequence of Corynebacterium casei LMG S-19264T (=DSM 44701T), isolated from a smear-ripened cheese.</title>
        <authorList>
            <consortium name="US DOE Joint Genome Institute (JGI-PGF)"/>
            <person name="Walter F."/>
            <person name="Albersmeier A."/>
            <person name="Kalinowski J."/>
            <person name="Ruckert C."/>
        </authorList>
    </citation>
    <scope>NUCLEOTIDE SEQUENCE</scope>
    <source>
        <strain evidence="2">JCM 4234</strain>
    </source>
</reference>
<dbReference type="AlphaFoldDB" id="A0A918G4I1"/>
<comment type="caution">
    <text evidence="2">The sequence shown here is derived from an EMBL/GenBank/DDBJ whole genome shotgun (WGS) entry which is preliminary data.</text>
</comment>
<dbReference type="EMBL" id="BMSL01000001">
    <property type="protein sequence ID" value="GGS17671.1"/>
    <property type="molecule type" value="Genomic_DNA"/>
</dbReference>
<organism evidence="2 3">
    <name type="scientific">Streptomyces griseoviridis</name>
    <dbReference type="NCBI Taxonomy" id="45398"/>
    <lineage>
        <taxon>Bacteria</taxon>
        <taxon>Bacillati</taxon>
        <taxon>Actinomycetota</taxon>
        <taxon>Actinomycetes</taxon>
        <taxon>Kitasatosporales</taxon>
        <taxon>Streptomycetaceae</taxon>
        <taxon>Streptomyces</taxon>
    </lineage>
</organism>